<sequence length="37" mass="4030">MKKLGIGFLSLFGIFALLVSLLTFKTGSVMKKGKVKK</sequence>
<keyword evidence="3" id="KW-1185">Reference proteome</keyword>
<reference evidence="2 3" key="1">
    <citation type="submission" date="2021-01" db="EMBL/GenBank/DDBJ databases">
        <title>Genomic Encyclopedia of Type Strains, Phase IV (KMG-IV): sequencing the most valuable type-strain genomes for metagenomic binning, comparative biology and taxonomic classification.</title>
        <authorList>
            <person name="Goeker M."/>
        </authorList>
    </citation>
    <scope>NUCLEOTIDE SEQUENCE [LARGE SCALE GENOMIC DNA]</scope>
    <source>
        <strain evidence="2 3">DSM 27382</strain>
    </source>
</reference>
<name>A0ABS2PQN4_9STRE</name>
<protein>
    <submittedName>
        <fullName evidence="2">Uncharacterized protein</fullName>
    </submittedName>
</protein>
<comment type="caution">
    <text evidence="2">The sequence shown here is derived from an EMBL/GenBank/DDBJ whole genome shotgun (WGS) entry which is preliminary data.</text>
</comment>
<evidence type="ECO:0000256" key="1">
    <source>
        <dbReference type="SAM" id="Phobius"/>
    </source>
</evidence>
<keyword evidence="1" id="KW-1133">Transmembrane helix</keyword>
<evidence type="ECO:0000313" key="2">
    <source>
        <dbReference type="EMBL" id="MBM7642354.1"/>
    </source>
</evidence>
<organism evidence="2 3">
    <name type="scientific">Streptococcus loxodontisalivarius</name>
    <dbReference type="NCBI Taxonomy" id="1349415"/>
    <lineage>
        <taxon>Bacteria</taxon>
        <taxon>Bacillati</taxon>
        <taxon>Bacillota</taxon>
        <taxon>Bacilli</taxon>
        <taxon>Lactobacillales</taxon>
        <taxon>Streptococcaceae</taxon>
        <taxon>Streptococcus</taxon>
    </lineage>
</organism>
<gene>
    <name evidence="2" type="ORF">JOC28_000651</name>
</gene>
<feature type="transmembrane region" description="Helical" evidence="1">
    <location>
        <begin position="6"/>
        <end position="24"/>
    </location>
</feature>
<evidence type="ECO:0000313" key="3">
    <source>
        <dbReference type="Proteomes" id="UP000697472"/>
    </source>
</evidence>
<accession>A0ABS2PQN4</accession>
<keyword evidence="1" id="KW-0472">Membrane</keyword>
<dbReference type="EMBL" id="JAFBEH010000009">
    <property type="protein sequence ID" value="MBM7642354.1"/>
    <property type="molecule type" value="Genomic_DNA"/>
</dbReference>
<keyword evidence="1" id="KW-0812">Transmembrane</keyword>
<proteinExistence type="predicted"/>
<dbReference type="Proteomes" id="UP000697472">
    <property type="component" value="Unassembled WGS sequence"/>
</dbReference>